<proteinExistence type="predicted"/>
<keyword evidence="1" id="KW-0479">Metal-binding</keyword>
<keyword evidence="6" id="KW-1185">Reference proteome</keyword>
<dbReference type="Pfam" id="PF08240">
    <property type="entry name" value="ADH_N"/>
    <property type="match status" value="1"/>
</dbReference>
<sequence length="350" mass="38326">MKKGYMKAAVFKDIEHIVIEERPIPECPSEGVLVKVNACGICGGDIRNYYNGLKDGIKDQIMGHEIAGEVVEVDPGVRRFKAGDRVALAPDVSCGECYYCKRGQVNLCENHRMLGTHFPGGFAGYIAVPKIVMERGFIEHIPEGMSYDHAAFGEPSSGVLACQEYNQVSYGDTVIVIGDGPVGCLHMEVAKARGARKVIMLARGRMKQAQKFGFEYIFSNKDPKEATNKVKELVGPGADIVICAVPNTAAQQQALELVRKRGRIIIYGGVPKSNPMTTLDSNKIHYDEIMILGAFSYPCTGLYHALQAIHNKDIHAEMYVNGKVSLDNIVNGMEMVTSGQAIKVVVDPWM</sequence>
<dbReference type="SMART" id="SM00829">
    <property type="entry name" value="PKS_ER"/>
    <property type="match status" value="1"/>
</dbReference>
<keyword evidence="3" id="KW-0560">Oxidoreductase</keyword>
<dbReference type="SUPFAM" id="SSF51735">
    <property type="entry name" value="NAD(P)-binding Rossmann-fold domains"/>
    <property type="match status" value="1"/>
</dbReference>
<organism evidence="5 6">
    <name type="scientific">Faecalicatena contorta</name>
    <dbReference type="NCBI Taxonomy" id="39482"/>
    <lineage>
        <taxon>Bacteria</taxon>
        <taxon>Bacillati</taxon>
        <taxon>Bacillota</taxon>
        <taxon>Clostridia</taxon>
        <taxon>Lachnospirales</taxon>
        <taxon>Lachnospiraceae</taxon>
        <taxon>Faecalicatena</taxon>
    </lineage>
</organism>
<evidence type="ECO:0000259" key="4">
    <source>
        <dbReference type="SMART" id="SM00829"/>
    </source>
</evidence>
<name>A0A315ZV74_9FIRM</name>
<evidence type="ECO:0000256" key="3">
    <source>
        <dbReference type="ARBA" id="ARBA00023002"/>
    </source>
</evidence>
<dbReference type="Gene3D" id="3.90.180.10">
    <property type="entry name" value="Medium-chain alcohol dehydrogenases, catalytic domain"/>
    <property type="match status" value="1"/>
</dbReference>
<dbReference type="PANTHER" id="PTHR43401:SF2">
    <property type="entry name" value="L-THREONINE 3-DEHYDROGENASE"/>
    <property type="match status" value="1"/>
</dbReference>
<dbReference type="OrthoDB" id="9787435at2"/>
<dbReference type="GO" id="GO:0016491">
    <property type="term" value="F:oxidoreductase activity"/>
    <property type="evidence" value="ECO:0007669"/>
    <property type="project" value="UniProtKB-KW"/>
</dbReference>
<keyword evidence="2" id="KW-0862">Zinc</keyword>
<dbReference type="Pfam" id="PF00107">
    <property type="entry name" value="ADH_zinc_N"/>
    <property type="match status" value="1"/>
</dbReference>
<dbReference type="PANTHER" id="PTHR43401">
    <property type="entry name" value="L-THREONINE 3-DEHYDROGENASE"/>
    <property type="match status" value="1"/>
</dbReference>
<dbReference type="InterPro" id="IPR011032">
    <property type="entry name" value="GroES-like_sf"/>
</dbReference>
<dbReference type="InterPro" id="IPR013149">
    <property type="entry name" value="ADH-like_C"/>
</dbReference>
<dbReference type="InterPro" id="IPR036291">
    <property type="entry name" value="NAD(P)-bd_dom_sf"/>
</dbReference>
<accession>A0A315ZV74</accession>
<protein>
    <submittedName>
        <fullName evidence="5">L-iditol 2-dehydrogenase</fullName>
    </submittedName>
</protein>
<dbReference type="AlphaFoldDB" id="A0A315ZV74"/>
<dbReference type="InterPro" id="IPR050129">
    <property type="entry name" value="Zn_alcohol_dh"/>
</dbReference>
<dbReference type="RefSeq" id="WP_109712211.1">
    <property type="nucleotide sequence ID" value="NZ_QGDS01000008.1"/>
</dbReference>
<evidence type="ECO:0000313" key="6">
    <source>
        <dbReference type="Proteomes" id="UP000254051"/>
    </source>
</evidence>
<evidence type="ECO:0000313" key="5">
    <source>
        <dbReference type="EMBL" id="SUQ14904.1"/>
    </source>
</evidence>
<dbReference type="SUPFAM" id="SSF50129">
    <property type="entry name" value="GroES-like"/>
    <property type="match status" value="1"/>
</dbReference>
<gene>
    <name evidence="5" type="ORF">SAMN05216529_108129</name>
</gene>
<reference evidence="6" key="1">
    <citation type="submission" date="2017-07" db="EMBL/GenBank/DDBJ databases">
        <authorList>
            <person name="Varghese N."/>
            <person name="Submissions S."/>
        </authorList>
    </citation>
    <scope>NUCLEOTIDE SEQUENCE [LARGE SCALE GENOMIC DNA]</scope>
    <source>
        <strain evidence="6">NLAE-zl-C134</strain>
    </source>
</reference>
<dbReference type="InterPro" id="IPR013154">
    <property type="entry name" value="ADH-like_N"/>
</dbReference>
<dbReference type="Proteomes" id="UP000254051">
    <property type="component" value="Unassembled WGS sequence"/>
</dbReference>
<dbReference type="InterPro" id="IPR020843">
    <property type="entry name" value="ER"/>
</dbReference>
<feature type="domain" description="Enoyl reductase (ER)" evidence="4">
    <location>
        <begin position="12"/>
        <end position="346"/>
    </location>
</feature>
<dbReference type="GO" id="GO:0046872">
    <property type="term" value="F:metal ion binding"/>
    <property type="evidence" value="ECO:0007669"/>
    <property type="project" value="UniProtKB-KW"/>
</dbReference>
<dbReference type="EMBL" id="UHJJ01000008">
    <property type="protein sequence ID" value="SUQ14904.1"/>
    <property type="molecule type" value="Genomic_DNA"/>
</dbReference>
<evidence type="ECO:0000256" key="2">
    <source>
        <dbReference type="ARBA" id="ARBA00022833"/>
    </source>
</evidence>
<dbReference type="Gene3D" id="3.40.50.720">
    <property type="entry name" value="NAD(P)-binding Rossmann-like Domain"/>
    <property type="match status" value="1"/>
</dbReference>
<evidence type="ECO:0000256" key="1">
    <source>
        <dbReference type="ARBA" id="ARBA00022723"/>
    </source>
</evidence>